<comment type="cofactor">
    <cofactor evidence="1 6">
        <name>(R)-lipoate</name>
        <dbReference type="ChEBI" id="CHEBI:83088"/>
    </cofactor>
</comment>
<sequence length="466" mass="47903">MAEIVVMPALGNSVESSLISEWLVQVGDTVNENTLLCAIETDKSSMEVPAGVAGVVLALLAEEGDDVPVKQPIAVVGEEGETVDPALLGDAGAASEPDSTDEAPDLSDPAASEAPTLAAPTSPQSGARVSDSDSPVSPRARNLAYSQGVAANKLQGTGPHGRVIARDVEAAIAAGPGLTRGARAEADGFVPGRTGSGIGGRVTRADLASIPTEETSAPATASQSNSPTTDQDFPGAFTQAPLKGVRKVIAERMMSSLQNSAQLTLDTTAPADGLLALRKKLKNAPENLGLNQVTIGDLIGYAVVKTLVRYPALNAHLDGGTLTTFDSVHLGIAVDTPRGLLVPTVRFSEAMTLRQFSSESKRVAYGAIDGDLDPTLLAGGTFTVTNLGSFGIEAFTPVLNAPQVSILGVGAITPRPKLNADGSVGIENRVWLSLTMDHQAYDGADGARFLKDLSEAIANIELTVLG</sequence>
<dbReference type="Pfam" id="PF02817">
    <property type="entry name" value="E3_binding"/>
    <property type="match status" value="1"/>
</dbReference>
<dbReference type="Gene3D" id="2.40.50.100">
    <property type="match status" value="1"/>
</dbReference>
<evidence type="ECO:0000259" key="9">
    <source>
        <dbReference type="PROSITE" id="PS51826"/>
    </source>
</evidence>
<dbReference type="Gene3D" id="3.30.559.10">
    <property type="entry name" value="Chloramphenicol acetyltransferase-like domain"/>
    <property type="match status" value="1"/>
</dbReference>
<dbReference type="Gene3D" id="4.10.320.10">
    <property type="entry name" value="E3-binding domain"/>
    <property type="match status" value="1"/>
</dbReference>
<dbReference type="EC" id="2.3.1.-" evidence="6"/>
<dbReference type="PROSITE" id="PS51826">
    <property type="entry name" value="PSBD"/>
    <property type="match status" value="1"/>
</dbReference>
<dbReference type="InterPro" id="IPR004167">
    <property type="entry name" value="PSBD"/>
</dbReference>
<dbReference type="InterPro" id="IPR000089">
    <property type="entry name" value="Biotin_lipoyl"/>
</dbReference>
<dbReference type="PANTHER" id="PTHR43178:SF5">
    <property type="entry name" value="LIPOAMIDE ACYLTRANSFERASE COMPONENT OF BRANCHED-CHAIN ALPHA-KETO ACID DEHYDROGENASE COMPLEX, MITOCHONDRIAL"/>
    <property type="match status" value="1"/>
</dbReference>
<proteinExistence type="inferred from homology"/>
<dbReference type="KEGG" id="sapp:SAC06_02805"/>
<comment type="similarity">
    <text evidence="2 6">Belongs to the 2-oxoacid dehydrogenase family.</text>
</comment>
<evidence type="ECO:0000256" key="1">
    <source>
        <dbReference type="ARBA" id="ARBA00001938"/>
    </source>
</evidence>
<dbReference type="GO" id="GO:0005737">
    <property type="term" value="C:cytoplasm"/>
    <property type="evidence" value="ECO:0007669"/>
    <property type="project" value="TreeGrafter"/>
</dbReference>
<feature type="region of interest" description="Disordered" evidence="7">
    <location>
        <begin position="88"/>
        <end position="140"/>
    </location>
</feature>
<dbReference type="GO" id="GO:0016407">
    <property type="term" value="F:acetyltransferase activity"/>
    <property type="evidence" value="ECO:0007669"/>
    <property type="project" value="TreeGrafter"/>
</dbReference>
<dbReference type="RefSeq" id="WP_350258704.1">
    <property type="nucleotide sequence ID" value="NZ_CP138335.1"/>
</dbReference>
<dbReference type="SUPFAM" id="SSF47005">
    <property type="entry name" value="Peripheral subunit-binding domain of 2-oxo acid dehydrogenase complex"/>
    <property type="match status" value="1"/>
</dbReference>
<dbReference type="Pfam" id="PF00364">
    <property type="entry name" value="Biotin_lipoyl"/>
    <property type="match status" value="1"/>
</dbReference>
<dbReference type="PANTHER" id="PTHR43178">
    <property type="entry name" value="DIHYDROLIPOAMIDE ACETYLTRANSFERASE COMPONENT OF PYRUVATE DEHYDROGENASE COMPLEX"/>
    <property type="match status" value="1"/>
</dbReference>
<keyword evidence="4 6" id="KW-0450">Lipoyl</keyword>
<dbReference type="PROSITE" id="PS00189">
    <property type="entry name" value="LIPOYL"/>
    <property type="match status" value="1"/>
</dbReference>
<feature type="region of interest" description="Disordered" evidence="7">
    <location>
        <begin position="209"/>
        <end position="237"/>
    </location>
</feature>
<evidence type="ECO:0000256" key="4">
    <source>
        <dbReference type="ARBA" id="ARBA00022823"/>
    </source>
</evidence>
<dbReference type="EMBL" id="CP138335">
    <property type="protein sequence ID" value="XBW08504.1"/>
    <property type="molecule type" value="Genomic_DNA"/>
</dbReference>
<feature type="compositionally biased region" description="Polar residues" evidence="7">
    <location>
        <begin position="212"/>
        <end position="231"/>
    </location>
</feature>
<accession>A0AAU7V895</accession>
<dbReference type="CDD" id="cd06849">
    <property type="entry name" value="lipoyl_domain"/>
    <property type="match status" value="1"/>
</dbReference>
<feature type="domain" description="Lipoyl-binding" evidence="8">
    <location>
        <begin position="2"/>
        <end position="77"/>
    </location>
</feature>
<protein>
    <recommendedName>
        <fullName evidence="6">Dihydrolipoamide acetyltransferase component of pyruvate dehydrogenase complex</fullName>
        <ecNumber evidence="6">2.3.1.-</ecNumber>
    </recommendedName>
</protein>
<evidence type="ECO:0000256" key="3">
    <source>
        <dbReference type="ARBA" id="ARBA00022679"/>
    </source>
</evidence>
<dbReference type="InterPro" id="IPR001078">
    <property type="entry name" value="2-oxoacid_DH_actylTfrase"/>
</dbReference>
<keyword evidence="3 6" id="KW-0808">Transferase</keyword>
<dbReference type="InterPro" id="IPR011053">
    <property type="entry name" value="Single_hybrid_motif"/>
</dbReference>
<name>A0AAU7V895_9ACTO</name>
<evidence type="ECO:0000256" key="5">
    <source>
        <dbReference type="ARBA" id="ARBA00023315"/>
    </source>
</evidence>
<feature type="compositionally biased region" description="Polar residues" evidence="7">
    <location>
        <begin position="119"/>
        <end position="135"/>
    </location>
</feature>
<gene>
    <name evidence="10" type="ORF">SAC06_02805</name>
</gene>
<dbReference type="SUPFAM" id="SSF52777">
    <property type="entry name" value="CoA-dependent acyltransferases"/>
    <property type="match status" value="1"/>
</dbReference>
<keyword evidence="5 6" id="KW-0012">Acyltransferase</keyword>
<reference evidence="10" key="1">
    <citation type="submission" date="2023-11" db="EMBL/GenBank/DDBJ databases">
        <title>Scrofimicrobium hongkongense sp. nov., isolated from a patient with peritonitis.</title>
        <authorList>
            <person name="Lao H.Y."/>
            <person name="Wong A.Y.P."/>
            <person name="Ng T.L."/>
            <person name="Wong R.Y.L."/>
            <person name="Yau M.C.Y."/>
            <person name="Lam J.Y.W."/>
            <person name="Siu G.K.H."/>
        </authorList>
    </citation>
    <scope>NUCLEOTIDE SEQUENCE</scope>
    <source>
        <strain evidence="10">R131</strain>
    </source>
</reference>
<dbReference type="InterPro" id="IPR036625">
    <property type="entry name" value="E3-bd_dom_sf"/>
</dbReference>
<dbReference type="Pfam" id="PF00198">
    <property type="entry name" value="2-oxoacid_dh"/>
    <property type="match status" value="1"/>
</dbReference>
<organism evidence="10">
    <name type="scientific">Scrofimicrobium appendicitidis</name>
    <dbReference type="NCBI Taxonomy" id="3079930"/>
    <lineage>
        <taxon>Bacteria</taxon>
        <taxon>Bacillati</taxon>
        <taxon>Actinomycetota</taxon>
        <taxon>Actinomycetes</taxon>
        <taxon>Actinomycetales</taxon>
        <taxon>Actinomycetaceae</taxon>
        <taxon>Scrofimicrobium</taxon>
    </lineage>
</organism>
<evidence type="ECO:0000256" key="2">
    <source>
        <dbReference type="ARBA" id="ARBA00007317"/>
    </source>
</evidence>
<evidence type="ECO:0000259" key="8">
    <source>
        <dbReference type="PROSITE" id="PS50968"/>
    </source>
</evidence>
<dbReference type="InterPro" id="IPR050743">
    <property type="entry name" value="2-oxoacid_DH_E2_comp"/>
</dbReference>
<evidence type="ECO:0000256" key="7">
    <source>
        <dbReference type="SAM" id="MobiDB-lite"/>
    </source>
</evidence>
<evidence type="ECO:0000313" key="10">
    <source>
        <dbReference type="EMBL" id="XBW08504.1"/>
    </source>
</evidence>
<dbReference type="GO" id="GO:0031405">
    <property type="term" value="F:lipoic acid binding"/>
    <property type="evidence" value="ECO:0007669"/>
    <property type="project" value="TreeGrafter"/>
</dbReference>
<feature type="domain" description="Peripheral subunit-binding (PSBD)" evidence="9">
    <location>
        <begin position="135"/>
        <end position="172"/>
    </location>
</feature>
<dbReference type="AlphaFoldDB" id="A0AAU7V895"/>
<evidence type="ECO:0000256" key="6">
    <source>
        <dbReference type="RuleBase" id="RU003423"/>
    </source>
</evidence>
<dbReference type="InterPro" id="IPR003016">
    <property type="entry name" value="2-oxoA_DH_lipoyl-BS"/>
</dbReference>
<dbReference type="PROSITE" id="PS50968">
    <property type="entry name" value="BIOTINYL_LIPOYL"/>
    <property type="match status" value="1"/>
</dbReference>
<dbReference type="SUPFAM" id="SSF51230">
    <property type="entry name" value="Single hybrid motif"/>
    <property type="match status" value="1"/>
</dbReference>
<dbReference type="InterPro" id="IPR023213">
    <property type="entry name" value="CAT-like_dom_sf"/>
</dbReference>